<dbReference type="RefSeq" id="WP_223708649.1">
    <property type="nucleotide sequence ID" value="NZ_JAINUY010000006.1"/>
</dbReference>
<dbReference type="Pfam" id="PF03544">
    <property type="entry name" value="TonB_C"/>
    <property type="match status" value="1"/>
</dbReference>
<feature type="domain" description="TonB C-terminal" evidence="3">
    <location>
        <begin position="210"/>
        <end position="268"/>
    </location>
</feature>
<feature type="transmembrane region" description="Helical" evidence="2">
    <location>
        <begin position="37"/>
        <end position="57"/>
    </location>
</feature>
<organism evidence="4 5">
    <name type="scientific">Flavobacterium potami</name>
    <dbReference type="NCBI Taxonomy" id="2872310"/>
    <lineage>
        <taxon>Bacteria</taxon>
        <taxon>Pseudomonadati</taxon>
        <taxon>Bacteroidota</taxon>
        <taxon>Flavobacteriia</taxon>
        <taxon>Flavobacteriales</taxon>
        <taxon>Flavobacteriaceae</taxon>
        <taxon>Flavobacterium</taxon>
    </lineage>
</organism>
<keyword evidence="2" id="KW-0812">Transmembrane</keyword>
<evidence type="ECO:0000256" key="2">
    <source>
        <dbReference type="SAM" id="Phobius"/>
    </source>
</evidence>
<evidence type="ECO:0000313" key="5">
    <source>
        <dbReference type="Proteomes" id="UP001139366"/>
    </source>
</evidence>
<proteinExistence type="predicted"/>
<keyword evidence="5" id="KW-1185">Reference proteome</keyword>
<sequence length="275" mass="29516">MSKLSIYENKWTDLVFENKNKEYGAYQLRQENSKNSVTALFMGLLLLTALGSASMLISKITTTAVETESEPIPYDPITPVNIDPTVVPPPPAPPAPVVETSTAKATDAAQLSHPVVAKTEDAVEKIAPNTENVPVVENTTGTGTATNVLPTTGGGGNGDVASVTPPTNDPLPSAVLDKLPEFPGGIAQFYKYVSNNFRSPDLDVERTLKVYVFFIVEKDGSLTDITVKNDPGYGMAKEAVRVLKSLKTKWNPGILDGKPVRTAYNLPITIKTQVD</sequence>
<keyword evidence="2" id="KW-1133">Transmembrane helix</keyword>
<reference evidence="4 5" key="1">
    <citation type="journal article" date="2023" name="Antonie Van Leeuwenhoek">
        <title>Flavobacterium potami sp. nov., a multi-metal resistance genes harbouring bacterium isolated from shallow river silt.</title>
        <authorList>
            <person name="Li S."/>
            <person name="Mao S."/>
            <person name="Mu W."/>
            <person name="Guo B."/>
            <person name="Li C."/>
            <person name="Zhu Q."/>
            <person name="Hou X."/>
            <person name="Zhao Y."/>
            <person name="Wei S."/>
            <person name="Liu H."/>
            <person name="Liu A."/>
        </authorList>
    </citation>
    <scope>NUCLEOTIDE SEQUENCE [LARGE SCALE GENOMIC DNA]</scope>
    <source>
        <strain evidence="4 5">17A</strain>
    </source>
</reference>
<name>A0A9X1HE30_9FLAO</name>
<gene>
    <name evidence="4" type="ORF">K6T82_17945</name>
</gene>
<feature type="compositionally biased region" description="Polar residues" evidence="1">
    <location>
        <begin position="134"/>
        <end position="150"/>
    </location>
</feature>
<dbReference type="EMBL" id="JAINUY010000006">
    <property type="protein sequence ID" value="MBZ4036657.1"/>
    <property type="molecule type" value="Genomic_DNA"/>
</dbReference>
<evidence type="ECO:0000256" key="1">
    <source>
        <dbReference type="SAM" id="MobiDB-lite"/>
    </source>
</evidence>
<accession>A0A9X1HE30</accession>
<keyword evidence="2" id="KW-0472">Membrane</keyword>
<dbReference type="PANTHER" id="PTHR33446">
    <property type="entry name" value="PROTEIN TONB-RELATED"/>
    <property type="match status" value="1"/>
</dbReference>
<evidence type="ECO:0000259" key="3">
    <source>
        <dbReference type="Pfam" id="PF03544"/>
    </source>
</evidence>
<dbReference type="PANTHER" id="PTHR33446:SF2">
    <property type="entry name" value="PROTEIN TONB"/>
    <property type="match status" value="1"/>
</dbReference>
<dbReference type="AlphaFoldDB" id="A0A9X1HE30"/>
<comment type="caution">
    <text evidence="4">The sequence shown here is derived from an EMBL/GenBank/DDBJ whole genome shotgun (WGS) entry which is preliminary data.</text>
</comment>
<evidence type="ECO:0000313" key="4">
    <source>
        <dbReference type="EMBL" id="MBZ4036657.1"/>
    </source>
</evidence>
<dbReference type="GO" id="GO:0055085">
    <property type="term" value="P:transmembrane transport"/>
    <property type="evidence" value="ECO:0007669"/>
    <property type="project" value="InterPro"/>
</dbReference>
<dbReference type="InterPro" id="IPR037682">
    <property type="entry name" value="TonB_C"/>
</dbReference>
<protein>
    <submittedName>
        <fullName evidence="4">Energy transducer TonB</fullName>
    </submittedName>
</protein>
<dbReference type="GO" id="GO:0031992">
    <property type="term" value="F:energy transducer activity"/>
    <property type="evidence" value="ECO:0007669"/>
    <property type="project" value="TreeGrafter"/>
</dbReference>
<dbReference type="Proteomes" id="UP001139366">
    <property type="component" value="Unassembled WGS sequence"/>
</dbReference>
<dbReference type="GO" id="GO:0098797">
    <property type="term" value="C:plasma membrane protein complex"/>
    <property type="evidence" value="ECO:0007669"/>
    <property type="project" value="TreeGrafter"/>
</dbReference>
<dbReference type="InterPro" id="IPR051045">
    <property type="entry name" value="TonB-dependent_transducer"/>
</dbReference>
<dbReference type="SUPFAM" id="SSF74653">
    <property type="entry name" value="TolA/TonB C-terminal domain"/>
    <property type="match status" value="1"/>
</dbReference>
<feature type="region of interest" description="Disordered" evidence="1">
    <location>
        <begin position="134"/>
        <end position="155"/>
    </location>
</feature>
<dbReference type="Gene3D" id="3.30.1150.10">
    <property type="match status" value="1"/>
</dbReference>